<feature type="transmembrane region" description="Helical" evidence="2">
    <location>
        <begin position="73"/>
        <end position="98"/>
    </location>
</feature>
<name>A0A1Y2T109_9BIFI</name>
<protein>
    <submittedName>
        <fullName evidence="3">Uncharacterized protein</fullName>
    </submittedName>
</protein>
<reference evidence="3 4" key="1">
    <citation type="submission" date="2017-04" db="EMBL/GenBank/DDBJ databases">
        <title>Draft genome sequences of Alloscardovia macacae UMA81211 and UMA81212 isolated from the feces of a rhesus macaque (Macaca mulatta).</title>
        <authorList>
            <person name="Albert K."/>
            <person name="Sela D.A."/>
        </authorList>
    </citation>
    <scope>NUCLEOTIDE SEQUENCE [LARGE SCALE GENOMIC DNA]</scope>
    <source>
        <strain evidence="3 4">UMA81212</strain>
    </source>
</reference>
<proteinExistence type="predicted"/>
<gene>
    <name evidence="3" type="ORF">B9T39_02990</name>
</gene>
<feature type="compositionally biased region" description="Polar residues" evidence="1">
    <location>
        <begin position="136"/>
        <end position="147"/>
    </location>
</feature>
<feature type="transmembrane region" description="Helical" evidence="2">
    <location>
        <begin position="24"/>
        <end position="44"/>
    </location>
</feature>
<feature type="region of interest" description="Disordered" evidence="1">
    <location>
        <begin position="116"/>
        <end position="147"/>
    </location>
</feature>
<comment type="caution">
    <text evidence="3">The sequence shown here is derived from an EMBL/GenBank/DDBJ whole genome shotgun (WGS) entry which is preliminary data.</text>
</comment>
<sequence>MSQDSLLDAFTKQEEERKRRGARVVYILGIVLGIITIIASFFFLNIATVDIPKIVSGQESYYTPVGLTTHERLTISVTAVPAYGFTALFLILGLLIILHYSGKLVETSVTPMKVVTSQSSTQNESTQDSNHENLAAESSVSDTIQNN</sequence>
<dbReference type="Proteomes" id="UP000243540">
    <property type="component" value="Unassembled WGS sequence"/>
</dbReference>
<dbReference type="AlphaFoldDB" id="A0A1Y2T109"/>
<dbReference type="EMBL" id="NEKC01000005">
    <property type="protein sequence ID" value="OTA29584.1"/>
    <property type="molecule type" value="Genomic_DNA"/>
</dbReference>
<dbReference type="RefSeq" id="WP_086106343.1">
    <property type="nucleotide sequence ID" value="NZ_NEKB01000007.1"/>
</dbReference>
<keyword evidence="2" id="KW-1133">Transmembrane helix</keyword>
<evidence type="ECO:0000313" key="3">
    <source>
        <dbReference type="EMBL" id="OTA29584.1"/>
    </source>
</evidence>
<evidence type="ECO:0000313" key="4">
    <source>
        <dbReference type="Proteomes" id="UP000243540"/>
    </source>
</evidence>
<keyword evidence="2" id="KW-0812">Transmembrane</keyword>
<feature type="compositionally biased region" description="Low complexity" evidence="1">
    <location>
        <begin position="116"/>
        <end position="128"/>
    </location>
</feature>
<accession>A0A1Y2T109</accession>
<evidence type="ECO:0000256" key="1">
    <source>
        <dbReference type="SAM" id="MobiDB-lite"/>
    </source>
</evidence>
<evidence type="ECO:0000256" key="2">
    <source>
        <dbReference type="SAM" id="Phobius"/>
    </source>
</evidence>
<organism evidence="3 4">
    <name type="scientific">Alloscardovia macacae</name>
    <dbReference type="NCBI Taxonomy" id="1160091"/>
    <lineage>
        <taxon>Bacteria</taxon>
        <taxon>Bacillati</taxon>
        <taxon>Actinomycetota</taxon>
        <taxon>Actinomycetes</taxon>
        <taxon>Bifidobacteriales</taxon>
        <taxon>Bifidobacteriaceae</taxon>
        <taxon>Alloscardovia</taxon>
    </lineage>
</organism>
<keyword evidence="2" id="KW-0472">Membrane</keyword>